<keyword evidence="1" id="KW-0808">Transferase</keyword>
<dbReference type="PANTHER" id="PTHR35526">
    <property type="entry name" value="ANTI-SIGMA-F FACTOR RSBW-RELATED"/>
    <property type="match status" value="1"/>
</dbReference>
<organism evidence="3 4">
    <name type="scientific">Salipiger mucosus DSM 16094</name>
    <dbReference type="NCBI Taxonomy" id="1123237"/>
    <lineage>
        <taxon>Bacteria</taxon>
        <taxon>Pseudomonadati</taxon>
        <taxon>Pseudomonadota</taxon>
        <taxon>Alphaproteobacteria</taxon>
        <taxon>Rhodobacterales</taxon>
        <taxon>Roseobacteraceae</taxon>
        <taxon>Salipiger</taxon>
    </lineage>
</organism>
<dbReference type="OrthoDB" id="7507932at2"/>
<comment type="caution">
    <text evidence="3">The sequence shown here is derived from an EMBL/GenBank/DDBJ whole genome shotgun (WGS) entry which is preliminary data.</text>
</comment>
<reference evidence="4" key="1">
    <citation type="journal article" date="2014" name="Stand. Genomic Sci.">
        <title>Genome sequence of the exopolysaccharide-producing Salipiger mucosus type strain (DSM 16094(T)), a moderately halophilic member of the Roseobacter clade.</title>
        <authorList>
            <person name="Riedel T."/>
            <person name="Spring S."/>
            <person name="Fiebig A."/>
            <person name="Petersen J."/>
            <person name="Kyrpides N.C."/>
            <person name="Goker M."/>
            <person name="Klenk H.P."/>
        </authorList>
    </citation>
    <scope>NUCLEOTIDE SEQUENCE [LARGE SCALE GENOMIC DNA]</scope>
    <source>
        <strain evidence="4">DSM 16094</strain>
    </source>
</reference>
<dbReference type="RefSeq" id="WP_021121124.1">
    <property type="nucleotide sequence ID" value="NZ_KE557299.1"/>
</dbReference>
<gene>
    <name evidence="3" type="ORF">Salmuc_00166</name>
</gene>
<dbReference type="AlphaFoldDB" id="S9RN82"/>
<proteinExistence type="predicted"/>
<dbReference type="STRING" id="1123237.Salmuc_00166"/>
<keyword evidence="1" id="KW-0723">Serine/threonine-protein kinase</keyword>
<evidence type="ECO:0000313" key="3">
    <source>
        <dbReference type="EMBL" id="EPX75439.1"/>
    </source>
</evidence>
<accession>S9RN82</accession>
<dbReference type="HOGENOM" id="CLU_1925434_0_0_5"/>
<dbReference type="Gene3D" id="3.30.565.10">
    <property type="entry name" value="Histidine kinase-like ATPase, C-terminal domain"/>
    <property type="match status" value="1"/>
</dbReference>
<dbReference type="InterPro" id="IPR050267">
    <property type="entry name" value="Anti-sigma-factor_SerPK"/>
</dbReference>
<dbReference type="InterPro" id="IPR036890">
    <property type="entry name" value="HATPase_C_sf"/>
</dbReference>
<dbReference type="Pfam" id="PF13581">
    <property type="entry name" value="HATPase_c_2"/>
    <property type="match status" value="1"/>
</dbReference>
<dbReference type="Proteomes" id="UP000015347">
    <property type="component" value="Unassembled WGS sequence"/>
</dbReference>
<dbReference type="PANTHER" id="PTHR35526:SF3">
    <property type="entry name" value="ANTI-SIGMA-F FACTOR RSBW"/>
    <property type="match status" value="1"/>
</dbReference>
<sequence length="140" mass="15184">MTIVLEMPPVLGEIDPLVVSLKRELADSLPEEKLSALEIAIAEALTNAVEHGASASVSQPIAVSASSTDLGVTIEIIDAGDQVPHDLYDEVVSLDDIDPLAESGRGLSLIRHLSDKLIFEQRDGRNRLELQFLRAETECR</sequence>
<dbReference type="eggNOG" id="COG2172">
    <property type="taxonomic scope" value="Bacteria"/>
</dbReference>
<keyword evidence="4" id="KW-1185">Reference proteome</keyword>
<evidence type="ECO:0000259" key="2">
    <source>
        <dbReference type="Pfam" id="PF13581"/>
    </source>
</evidence>
<evidence type="ECO:0000256" key="1">
    <source>
        <dbReference type="ARBA" id="ARBA00022527"/>
    </source>
</evidence>
<feature type="domain" description="Histidine kinase/HSP90-like ATPase" evidence="2">
    <location>
        <begin position="27"/>
        <end position="131"/>
    </location>
</feature>
<dbReference type="SUPFAM" id="SSF55874">
    <property type="entry name" value="ATPase domain of HSP90 chaperone/DNA topoisomerase II/histidine kinase"/>
    <property type="match status" value="1"/>
</dbReference>
<dbReference type="CDD" id="cd16936">
    <property type="entry name" value="HATPase_RsbW-like"/>
    <property type="match status" value="1"/>
</dbReference>
<dbReference type="InterPro" id="IPR003594">
    <property type="entry name" value="HATPase_dom"/>
</dbReference>
<evidence type="ECO:0000313" key="4">
    <source>
        <dbReference type="Proteomes" id="UP000015347"/>
    </source>
</evidence>
<dbReference type="EMBL" id="APVH01000081">
    <property type="protein sequence ID" value="EPX75439.1"/>
    <property type="molecule type" value="Genomic_DNA"/>
</dbReference>
<protein>
    <recommendedName>
        <fullName evidence="2">Histidine kinase/HSP90-like ATPase domain-containing protein</fullName>
    </recommendedName>
</protein>
<dbReference type="GO" id="GO:0004674">
    <property type="term" value="F:protein serine/threonine kinase activity"/>
    <property type="evidence" value="ECO:0007669"/>
    <property type="project" value="UniProtKB-KW"/>
</dbReference>
<keyword evidence="1" id="KW-0418">Kinase</keyword>
<name>S9RN82_9RHOB</name>